<dbReference type="PANTHER" id="PTHR45918:SF1">
    <property type="entry name" value="ALPHA-1,3_1,6-MANNOSYLTRANSFERASE ALG2"/>
    <property type="match status" value="1"/>
</dbReference>
<accession>A0ABP3GVW3</accession>
<gene>
    <name evidence="3" type="ORF">GCM10009092_17670</name>
</gene>
<protein>
    <submittedName>
        <fullName evidence="3">Glycosyltransferase</fullName>
    </submittedName>
</protein>
<dbReference type="InterPro" id="IPR027054">
    <property type="entry name" value="ALG2"/>
</dbReference>
<sequence>MQKAKAAILYDFLQVKGGAEAVTLDLCRHFSHLDLVTAFVNRKVFTESPLSAERLHTLTSQTELQGWQTLKSCLAFQHRTGFLKEYDTLIFSGSNAPLAVVNSQARQNIYYCHTPPRFVYDLKAHYLNSIPAWQRPMLKSLIHYLQPRYEVALGRMDKIFANSKNVQQRLKHHLGVESEVLYPLCRIDRFRWIGQGDYFLSTARLEEYKRVELIVRAFMQMPDKKLIVTSGGSQLNKLKALAQNAANIQFTGWVSEAQLAGLVGNCLATIYIPMDEDFGMSPVESMGAEKPVIGVNEGGVKETVIDGETGWLLPANPTNTQLIDCISSVQYYRLGQMREHCQKQAASFSSGRFFSAFDRYL</sequence>
<proteinExistence type="predicted"/>
<dbReference type="PANTHER" id="PTHR45918">
    <property type="entry name" value="ALPHA-1,3/1,6-MANNOSYLTRANSFERASE ALG2"/>
    <property type="match status" value="1"/>
</dbReference>
<organism evidence="3 4">
    <name type="scientific">Bowmanella denitrificans</name>
    <dbReference type="NCBI Taxonomy" id="366582"/>
    <lineage>
        <taxon>Bacteria</taxon>
        <taxon>Pseudomonadati</taxon>
        <taxon>Pseudomonadota</taxon>
        <taxon>Gammaproteobacteria</taxon>
        <taxon>Alteromonadales</taxon>
        <taxon>Alteromonadaceae</taxon>
        <taxon>Bowmanella</taxon>
    </lineage>
</organism>
<keyword evidence="1" id="KW-0808">Transferase</keyword>
<keyword evidence="4" id="KW-1185">Reference proteome</keyword>
<name>A0ABP3GVW3_9ALTE</name>
<dbReference type="Proteomes" id="UP001501757">
    <property type="component" value="Unassembled WGS sequence"/>
</dbReference>
<dbReference type="EMBL" id="BAAAEI010000007">
    <property type="protein sequence ID" value="GAA0353760.1"/>
    <property type="molecule type" value="Genomic_DNA"/>
</dbReference>
<feature type="domain" description="Glycosyl transferase family 1" evidence="2">
    <location>
        <begin position="196"/>
        <end position="345"/>
    </location>
</feature>
<evidence type="ECO:0000313" key="3">
    <source>
        <dbReference type="EMBL" id="GAA0353760.1"/>
    </source>
</evidence>
<dbReference type="InterPro" id="IPR001296">
    <property type="entry name" value="Glyco_trans_1"/>
</dbReference>
<comment type="caution">
    <text evidence="3">The sequence shown here is derived from an EMBL/GenBank/DDBJ whole genome shotgun (WGS) entry which is preliminary data.</text>
</comment>
<evidence type="ECO:0000259" key="2">
    <source>
        <dbReference type="Pfam" id="PF00534"/>
    </source>
</evidence>
<dbReference type="Pfam" id="PF00534">
    <property type="entry name" value="Glycos_transf_1"/>
    <property type="match status" value="1"/>
</dbReference>
<dbReference type="Gene3D" id="3.40.50.2000">
    <property type="entry name" value="Glycogen Phosphorylase B"/>
    <property type="match status" value="1"/>
</dbReference>
<reference evidence="4" key="1">
    <citation type="journal article" date="2019" name="Int. J. Syst. Evol. Microbiol.">
        <title>The Global Catalogue of Microorganisms (GCM) 10K type strain sequencing project: providing services to taxonomists for standard genome sequencing and annotation.</title>
        <authorList>
            <consortium name="The Broad Institute Genomics Platform"/>
            <consortium name="The Broad Institute Genome Sequencing Center for Infectious Disease"/>
            <person name="Wu L."/>
            <person name="Ma J."/>
        </authorList>
    </citation>
    <scope>NUCLEOTIDE SEQUENCE [LARGE SCALE GENOMIC DNA]</scope>
    <source>
        <strain evidence="4">JCM 13378</strain>
    </source>
</reference>
<evidence type="ECO:0000313" key="4">
    <source>
        <dbReference type="Proteomes" id="UP001501757"/>
    </source>
</evidence>
<dbReference type="SUPFAM" id="SSF53756">
    <property type="entry name" value="UDP-Glycosyltransferase/glycogen phosphorylase"/>
    <property type="match status" value="1"/>
</dbReference>
<evidence type="ECO:0000256" key="1">
    <source>
        <dbReference type="ARBA" id="ARBA00022679"/>
    </source>
</evidence>
<dbReference type="RefSeq" id="WP_343844279.1">
    <property type="nucleotide sequence ID" value="NZ_BAAAEI010000007.1"/>
</dbReference>